<name>A0A3M9MPU2_9BACT</name>
<feature type="signal peptide" evidence="1">
    <location>
        <begin position="1"/>
        <end position="25"/>
    </location>
</feature>
<gene>
    <name evidence="2" type="ORF">EFA69_15565</name>
</gene>
<feature type="chain" id="PRO_5018221244" evidence="1">
    <location>
        <begin position="26"/>
        <end position="179"/>
    </location>
</feature>
<dbReference type="AlphaFoldDB" id="A0A3M9MPU2"/>
<sequence length="179" mass="19504">MTTPKKHIFLLTVLFLFTMTASVFAQDAPKPKASPAQTATGKVGAANITIAYSSPAVKGRTIWGGLEAYGKPWRAGANEATTFTTDKDIKVEGKTLKAGKYSVFMVPGETEWQVIFNTETGQWGTKRGGGANFDPANNALTVTVKPKKLDQLNERLVYDITNKGFSLKWEYVEVPVAIK</sequence>
<dbReference type="OrthoDB" id="195456at2"/>
<dbReference type="RefSeq" id="WP_123134009.1">
    <property type="nucleotide sequence ID" value="NZ_RJJE01000017.1"/>
</dbReference>
<accession>A0A3M9MPU2</accession>
<proteinExistence type="predicted"/>
<keyword evidence="1" id="KW-0732">Signal</keyword>
<dbReference type="EMBL" id="RJJE01000017">
    <property type="protein sequence ID" value="RNI27542.1"/>
    <property type="molecule type" value="Genomic_DNA"/>
</dbReference>
<reference evidence="2 3" key="1">
    <citation type="submission" date="2018-11" db="EMBL/GenBank/DDBJ databases">
        <title>Rufibacter latericius sp. nov., isolated from water in Baiyang Lake.</title>
        <authorList>
            <person name="Yang Y."/>
        </authorList>
    </citation>
    <scope>NUCLEOTIDE SEQUENCE [LARGE SCALE GENOMIC DNA]</scope>
    <source>
        <strain evidence="2 3">MCC P1</strain>
    </source>
</reference>
<keyword evidence="3" id="KW-1185">Reference proteome</keyword>
<dbReference type="Pfam" id="PF11138">
    <property type="entry name" value="DUF2911"/>
    <property type="match status" value="1"/>
</dbReference>
<evidence type="ECO:0000256" key="1">
    <source>
        <dbReference type="SAM" id="SignalP"/>
    </source>
</evidence>
<evidence type="ECO:0000313" key="3">
    <source>
        <dbReference type="Proteomes" id="UP000271010"/>
    </source>
</evidence>
<evidence type="ECO:0000313" key="2">
    <source>
        <dbReference type="EMBL" id="RNI27542.1"/>
    </source>
</evidence>
<protein>
    <submittedName>
        <fullName evidence="2">DUF2911 domain-containing protein</fullName>
    </submittedName>
</protein>
<dbReference type="Proteomes" id="UP000271010">
    <property type="component" value="Unassembled WGS sequence"/>
</dbReference>
<dbReference type="InterPro" id="IPR021314">
    <property type="entry name" value="DUF2911"/>
</dbReference>
<comment type="caution">
    <text evidence="2">The sequence shown here is derived from an EMBL/GenBank/DDBJ whole genome shotgun (WGS) entry which is preliminary data.</text>
</comment>
<organism evidence="2 3">
    <name type="scientific">Rufibacter immobilis</name>
    <dbReference type="NCBI Taxonomy" id="1348778"/>
    <lineage>
        <taxon>Bacteria</taxon>
        <taxon>Pseudomonadati</taxon>
        <taxon>Bacteroidota</taxon>
        <taxon>Cytophagia</taxon>
        <taxon>Cytophagales</taxon>
        <taxon>Hymenobacteraceae</taxon>
        <taxon>Rufibacter</taxon>
    </lineage>
</organism>